<gene>
    <name evidence="3" type="ORF">JIP62_01100</name>
</gene>
<keyword evidence="4" id="KW-1185">Reference proteome</keyword>
<feature type="signal peptide" evidence="1">
    <location>
        <begin position="1"/>
        <end position="20"/>
    </location>
</feature>
<sequence>MRAAIPAMALTMAAAGSALAQTPYVAQSLPGPGATVCAGGLCQPEALDSLFEALHGLETGERERLVRIVQIGDSHTAGDRITGAFRARLQARFGRAGRGVMPPGVPHAGYNPFQVQVTATGWSTTLAPLTASQGLAVQGVGLTGIQAVTFGPDAALEIVAEPGMELTYVSLCGMGGPDAGGFEVRGQSVREEVDFAAPDTGMLCTDAVIGALQERIVIRPLRGGAPLTDITLGRAGYGVEVSNLGVVGSSLRDLAARDEAVLRTQLAVWRPQLIVIAYGTNEGFDDALDPVAYEALLRGEVLRLRRLAPAAALMIVGAPDALRTGAAGGCSADGRRGPPPSLALVRDVQRRVAADMGVAFWDWHGRMGGDCSADRLATMDEPLMRGDRVHFTSAGGDWIGGIFADDILAAYEAWLARRGGAD</sequence>
<dbReference type="Gene3D" id="3.40.50.1110">
    <property type="entry name" value="SGNH hydrolase"/>
    <property type="match status" value="1"/>
</dbReference>
<dbReference type="Proteomes" id="UP000595448">
    <property type="component" value="Chromosome"/>
</dbReference>
<evidence type="ECO:0000256" key="1">
    <source>
        <dbReference type="SAM" id="SignalP"/>
    </source>
</evidence>
<dbReference type="SUPFAM" id="SSF52266">
    <property type="entry name" value="SGNH hydrolase"/>
    <property type="match status" value="1"/>
</dbReference>
<proteinExistence type="predicted"/>
<dbReference type="InterPro" id="IPR036514">
    <property type="entry name" value="SGNH_hydro_sf"/>
</dbReference>
<evidence type="ECO:0000313" key="3">
    <source>
        <dbReference type="EMBL" id="QQQ18780.1"/>
    </source>
</evidence>
<keyword evidence="1" id="KW-0732">Signal</keyword>
<evidence type="ECO:0000313" key="4">
    <source>
        <dbReference type="Proteomes" id="UP000595448"/>
    </source>
</evidence>
<name>A0ABX7BTH9_9CAUL</name>
<dbReference type="Gene3D" id="2.60.120.1360">
    <property type="match status" value="1"/>
</dbReference>
<dbReference type="Pfam" id="PF13472">
    <property type="entry name" value="Lipase_GDSL_2"/>
    <property type="match status" value="1"/>
</dbReference>
<evidence type="ECO:0000259" key="2">
    <source>
        <dbReference type="Pfam" id="PF13472"/>
    </source>
</evidence>
<dbReference type="InterPro" id="IPR013830">
    <property type="entry name" value="SGNH_hydro"/>
</dbReference>
<dbReference type="RefSeq" id="WP_201103134.1">
    <property type="nucleotide sequence ID" value="NZ_CP067977.1"/>
</dbReference>
<protein>
    <recommendedName>
        <fullName evidence="2">SGNH hydrolase-type esterase domain-containing protein</fullName>
    </recommendedName>
</protein>
<reference evidence="3 4" key="1">
    <citation type="submission" date="2021-01" db="EMBL/GenBank/DDBJ databases">
        <title>Brevundimonas vitis sp. nov., an bacterium isolated from grape (Vitis vinifera).</title>
        <authorList>
            <person name="Jiang L."/>
            <person name="Lee J."/>
        </authorList>
    </citation>
    <scope>NUCLEOTIDE SEQUENCE [LARGE SCALE GENOMIC DNA]</scope>
    <source>
        <strain evidence="3 4">GRTSA-9</strain>
    </source>
</reference>
<dbReference type="EMBL" id="CP067977">
    <property type="protein sequence ID" value="QQQ18780.1"/>
    <property type="molecule type" value="Genomic_DNA"/>
</dbReference>
<accession>A0ABX7BTH9</accession>
<feature type="chain" id="PRO_5045423262" description="SGNH hydrolase-type esterase domain-containing protein" evidence="1">
    <location>
        <begin position="21"/>
        <end position="422"/>
    </location>
</feature>
<feature type="domain" description="SGNH hydrolase-type esterase" evidence="2">
    <location>
        <begin position="234"/>
        <end position="395"/>
    </location>
</feature>
<organism evidence="3 4">
    <name type="scientific">Brevundimonas vitisensis</name>
    <dbReference type="NCBI Taxonomy" id="2800818"/>
    <lineage>
        <taxon>Bacteria</taxon>
        <taxon>Pseudomonadati</taxon>
        <taxon>Pseudomonadota</taxon>
        <taxon>Alphaproteobacteria</taxon>
        <taxon>Caulobacterales</taxon>
        <taxon>Caulobacteraceae</taxon>
        <taxon>Brevundimonas</taxon>
    </lineage>
</organism>